<dbReference type="EMBL" id="BMNA01000002">
    <property type="protein sequence ID" value="GGL92872.1"/>
    <property type="molecule type" value="Genomic_DNA"/>
</dbReference>
<dbReference type="InterPro" id="IPR017853">
    <property type="entry name" value="GH"/>
</dbReference>
<dbReference type="PANTHER" id="PTHR10357:SF216">
    <property type="entry name" value="MALTOOLIGOSYL TREHALOSE SYNTHASE-RELATED"/>
    <property type="match status" value="1"/>
</dbReference>
<evidence type="ECO:0000259" key="1">
    <source>
        <dbReference type="SMART" id="SM00642"/>
    </source>
</evidence>
<comment type="caution">
    <text evidence="2">The sequence shown here is derived from an EMBL/GenBank/DDBJ whole genome shotgun (WGS) entry which is preliminary data.</text>
</comment>
<dbReference type="Gene3D" id="1.10.10.470">
    <property type="entry name" value="Maltooligosyl trehalose synthase, domain 4"/>
    <property type="match status" value="1"/>
</dbReference>
<reference evidence="2" key="2">
    <citation type="submission" date="2020-09" db="EMBL/GenBank/DDBJ databases">
        <authorList>
            <person name="Sun Q."/>
            <person name="Zhou Y."/>
        </authorList>
    </citation>
    <scope>NUCLEOTIDE SEQUENCE</scope>
    <source>
        <strain evidence="2">CGMCC 4.7308</strain>
    </source>
</reference>
<dbReference type="InterPro" id="IPR006047">
    <property type="entry name" value="GH13_cat_dom"/>
</dbReference>
<dbReference type="InterPro" id="IPR012767">
    <property type="entry name" value="Trehalose_TreY"/>
</dbReference>
<dbReference type="NCBIfam" id="TIGR02401">
    <property type="entry name" value="trehalose_TreY"/>
    <property type="match status" value="1"/>
</dbReference>
<dbReference type="InterPro" id="IPR013797">
    <property type="entry name" value="Maltooligo_trehalose_synth_4"/>
</dbReference>
<proteinExistence type="predicted"/>
<dbReference type="PANTHER" id="PTHR10357">
    <property type="entry name" value="ALPHA-AMYLASE FAMILY MEMBER"/>
    <property type="match status" value="1"/>
</dbReference>
<dbReference type="AlphaFoldDB" id="A0A917WCI9"/>
<dbReference type="SMART" id="SM00642">
    <property type="entry name" value="Aamy"/>
    <property type="match status" value="1"/>
</dbReference>
<dbReference type="RefSeq" id="WP_188940477.1">
    <property type="nucleotide sequence ID" value="NZ_BMNA01000002.1"/>
</dbReference>
<reference evidence="2" key="1">
    <citation type="journal article" date="2014" name="Int. J. Syst. Evol. Microbiol.">
        <title>Complete genome sequence of Corynebacterium casei LMG S-19264T (=DSM 44701T), isolated from a smear-ripened cheese.</title>
        <authorList>
            <consortium name="US DOE Joint Genome Institute (JGI-PGF)"/>
            <person name="Walter F."/>
            <person name="Albersmeier A."/>
            <person name="Kalinowski J."/>
            <person name="Ruckert C."/>
        </authorList>
    </citation>
    <scope>NUCLEOTIDE SEQUENCE</scope>
    <source>
        <strain evidence="2">CGMCC 4.7308</strain>
    </source>
</reference>
<name>A0A917WCI9_9ACTN</name>
<evidence type="ECO:0000313" key="2">
    <source>
        <dbReference type="EMBL" id="GGL92872.1"/>
    </source>
</evidence>
<sequence length="775" mass="84758">MRLPVSTYRLQVTAEDDLEHAAGLVPYLSALGADWVYLSPILASEPGSTHGYDVIDHGTTDEPRGGREGLRAVADAAHGAGLGVLVDIVPNHVGVATPKHSLWWWDVLQHGRESAHADAFDVDWAAGGGKILLPVLGDGGDAELDQLEVVDGELAYYDHRYPVAPGTEGGSGREVHERQHYRLVNWRRADNELNYRRFFAVNDLAAVRVERPDVFASSHSEVAHWFHEGWVDGLRVDHPDGLFDPGQYLERLSDLTGGAYLLVEKILEPGEELPVAWPCHGTTGYDALAVLDRLFVDPAGQAPLDRLETELRGGTPVDWPAMIASTKRGIADGILHAEVLRLTRLVTQGPDALEPPAELVADTLGELLARFPVYRSYLPVGRAHLDQAAAAVRLHRPELAPVLDVLLPRLTDPDTEVATRFQQTSGMVMAKGVEDTAFYRWSRLTSLNEVGADPSVWAVTPRRFHDAQLERLGAWPHAMTTMSTHDTKRGEDVRARISVLSELPDLWAAAVRRWAVRTPLSDRPLANLLFQAVVGAWPISRERMHAYAEKASREAGVSTAWTDSDTAFEETMHALVDAVYDDPVLHQDLVGVVERLAAPGWSNSLTAKLLQLTGPGVPDVYQGSERWETSLVDPDNRRPVDHRAAAELLERIDGGWRPEVDESGAAKLLVVSRALRLRRDRPELFTGYRPLTADGPAAQHLVGVDRGGVLAVGTRLPVGLAERGGWVGTTLTLPPGAWQDQLGEDPAAPALRGVVAVGDLLARYPVALLTRTEDR</sequence>
<dbReference type="Pfam" id="PF00128">
    <property type="entry name" value="Alpha-amylase"/>
    <property type="match status" value="1"/>
</dbReference>
<dbReference type="Gene3D" id="1.10.150.200">
    <property type="entry name" value="Maltooligosyl trehalose synthase, domain 3"/>
    <property type="match status" value="1"/>
</dbReference>
<dbReference type="CDD" id="cd11336">
    <property type="entry name" value="AmyAc_MTSase"/>
    <property type="match status" value="1"/>
</dbReference>
<accession>A0A917WCI9</accession>
<dbReference type="Proteomes" id="UP000655208">
    <property type="component" value="Unassembled WGS sequence"/>
</dbReference>
<dbReference type="Gene3D" id="3.30.1590.10">
    <property type="entry name" value="Maltooligosyl trehalose synthase, domain 2"/>
    <property type="match status" value="1"/>
</dbReference>
<organism evidence="2 3">
    <name type="scientific">Nakamurella endophytica</name>
    <dbReference type="NCBI Taxonomy" id="1748367"/>
    <lineage>
        <taxon>Bacteria</taxon>
        <taxon>Bacillati</taxon>
        <taxon>Actinomycetota</taxon>
        <taxon>Actinomycetes</taxon>
        <taxon>Nakamurellales</taxon>
        <taxon>Nakamurellaceae</taxon>
        <taxon>Nakamurella</taxon>
    </lineage>
</organism>
<protein>
    <submittedName>
        <fullName evidence="2">Malto-oligosyltrehalose synthase</fullName>
    </submittedName>
</protein>
<evidence type="ECO:0000313" key="3">
    <source>
        <dbReference type="Proteomes" id="UP000655208"/>
    </source>
</evidence>
<dbReference type="GO" id="GO:0030980">
    <property type="term" value="P:alpha-glucan catabolic process"/>
    <property type="evidence" value="ECO:0007669"/>
    <property type="project" value="TreeGrafter"/>
</dbReference>
<dbReference type="GO" id="GO:0005992">
    <property type="term" value="P:trehalose biosynthetic process"/>
    <property type="evidence" value="ECO:0007669"/>
    <property type="project" value="TreeGrafter"/>
</dbReference>
<dbReference type="GO" id="GO:0047470">
    <property type="term" value="F:(1,4)-alpha-D-glucan 1-alpha-D-glucosylmutase activity"/>
    <property type="evidence" value="ECO:0007669"/>
    <property type="project" value="TreeGrafter"/>
</dbReference>
<dbReference type="Gene3D" id="3.20.20.80">
    <property type="entry name" value="Glycosidases"/>
    <property type="match status" value="1"/>
</dbReference>
<gene>
    <name evidence="2" type="primary">treY</name>
    <name evidence="2" type="ORF">GCM10011594_10890</name>
</gene>
<keyword evidence="3" id="KW-1185">Reference proteome</keyword>
<feature type="domain" description="Glycosyl hydrolase family 13 catalytic" evidence="1">
    <location>
        <begin position="4"/>
        <end position="673"/>
    </location>
</feature>
<dbReference type="SUPFAM" id="SSF51445">
    <property type="entry name" value="(Trans)glycosidases"/>
    <property type="match status" value="1"/>
</dbReference>